<reference evidence="2 3" key="1">
    <citation type="journal article" date="2016" name="Nat. Commun.">
        <title>Thousands of microbial genomes shed light on interconnected biogeochemical processes in an aquifer system.</title>
        <authorList>
            <person name="Anantharaman K."/>
            <person name="Brown C.T."/>
            <person name="Hug L.A."/>
            <person name="Sharon I."/>
            <person name="Castelle C.J."/>
            <person name="Probst A.J."/>
            <person name="Thomas B.C."/>
            <person name="Singh A."/>
            <person name="Wilkins M.J."/>
            <person name="Karaoz U."/>
            <person name="Brodie E.L."/>
            <person name="Williams K.H."/>
            <person name="Hubbard S.S."/>
            <person name="Banfield J.F."/>
        </authorList>
    </citation>
    <scope>NUCLEOTIDE SEQUENCE [LARGE SCALE GENOMIC DNA]</scope>
</reference>
<evidence type="ECO:0000256" key="1">
    <source>
        <dbReference type="SAM" id="Phobius"/>
    </source>
</evidence>
<dbReference type="AlphaFoldDB" id="A0A1F6AZV6"/>
<gene>
    <name evidence="2" type="ORF">A2971_02895</name>
</gene>
<dbReference type="PANTHER" id="PTHR41386:SF1">
    <property type="entry name" value="MEMBRANE PROTEIN"/>
    <property type="match status" value="1"/>
</dbReference>
<evidence type="ECO:0008006" key="4">
    <source>
        <dbReference type="Google" id="ProtNLM"/>
    </source>
</evidence>
<organism evidence="2 3">
    <name type="scientific">Candidatus Gottesmanbacteria bacterium RIFCSPLOWO2_01_FULL_46_21</name>
    <dbReference type="NCBI Taxonomy" id="1798393"/>
    <lineage>
        <taxon>Bacteria</taxon>
        <taxon>Candidatus Gottesmaniibacteriota</taxon>
    </lineage>
</organism>
<dbReference type="Pfam" id="PF06210">
    <property type="entry name" value="DUF1003"/>
    <property type="match status" value="1"/>
</dbReference>
<dbReference type="InterPro" id="IPR010406">
    <property type="entry name" value="DUF1003"/>
</dbReference>
<feature type="transmembrane region" description="Helical" evidence="1">
    <location>
        <begin position="71"/>
        <end position="93"/>
    </location>
</feature>
<dbReference type="PANTHER" id="PTHR41386">
    <property type="entry name" value="INTEGRAL MEMBRANE PROTEIN-RELATED"/>
    <property type="match status" value="1"/>
</dbReference>
<dbReference type="Proteomes" id="UP000178461">
    <property type="component" value="Unassembled WGS sequence"/>
</dbReference>
<keyword evidence="1" id="KW-1133">Transmembrane helix</keyword>
<dbReference type="EMBL" id="MFJW01000005">
    <property type="protein sequence ID" value="OGG30211.1"/>
    <property type="molecule type" value="Genomic_DNA"/>
</dbReference>
<accession>A0A1F6AZV6</accession>
<proteinExistence type="predicted"/>
<feature type="transmembrane region" description="Helical" evidence="1">
    <location>
        <begin position="37"/>
        <end position="56"/>
    </location>
</feature>
<keyword evidence="1" id="KW-0472">Membrane</keyword>
<name>A0A1F6AZV6_9BACT</name>
<protein>
    <recommendedName>
        <fullName evidence="4">DUF1003 domain-containing protein</fullName>
    </recommendedName>
</protein>
<evidence type="ECO:0000313" key="3">
    <source>
        <dbReference type="Proteomes" id="UP000178461"/>
    </source>
</evidence>
<evidence type="ECO:0000313" key="2">
    <source>
        <dbReference type="EMBL" id="OGG30211.1"/>
    </source>
</evidence>
<sequence length="178" mass="20018">MPAVHKTTHQIIRSFEAKAMKKRPLAVRIADRLTSSFGSMSFLVGNVVLFVAWIGVNRGYLRPAIEPFDPFPYILLTMVVSLEAIMLTVIVLMSQNRQSYISSVRDELILQTNLIAERELTKVLQLLAGAKNARDPELEAMLKDTDISYIERKLEEQLQPPAQKTLPEIIRVGIGKAT</sequence>
<comment type="caution">
    <text evidence="2">The sequence shown here is derived from an EMBL/GenBank/DDBJ whole genome shotgun (WGS) entry which is preliminary data.</text>
</comment>
<keyword evidence="1" id="KW-0812">Transmembrane</keyword>